<feature type="compositionally biased region" description="Polar residues" evidence="3">
    <location>
        <begin position="677"/>
        <end position="693"/>
    </location>
</feature>
<feature type="compositionally biased region" description="Gly residues" evidence="3">
    <location>
        <begin position="704"/>
        <end position="713"/>
    </location>
</feature>
<evidence type="ECO:0000313" key="6">
    <source>
        <dbReference type="Proteomes" id="UP001162640"/>
    </source>
</evidence>
<dbReference type="InterPro" id="IPR006887">
    <property type="entry name" value="P4R3-like_central_dom"/>
</dbReference>
<dbReference type="Gene3D" id="2.30.29.30">
    <property type="entry name" value="Pleckstrin-homology domain (PH domain)/Phosphotyrosine-binding domain (PTB)"/>
    <property type="match status" value="1"/>
</dbReference>
<dbReference type="InterPro" id="IPR011993">
    <property type="entry name" value="PH-like_dom_sf"/>
</dbReference>
<dbReference type="AlphaFoldDB" id="A0A9W7AFD1"/>
<dbReference type="SUPFAM" id="SSF48371">
    <property type="entry name" value="ARM repeat"/>
    <property type="match status" value="1"/>
</dbReference>
<dbReference type="InterPro" id="IPR016024">
    <property type="entry name" value="ARM-type_fold"/>
</dbReference>
<dbReference type="Pfam" id="PF04802">
    <property type="entry name" value="PP4R3"/>
    <property type="match status" value="1"/>
</dbReference>
<dbReference type="GO" id="GO:0030289">
    <property type="term" value="C:protein phosphatase 4 complex"/>
    <property type="evidence" value="ECO:0007669"/>
    <property type="project" value="TreeGrafter"/>
</dbReference>
<organism evidence="5 6">
    <name type="scientific">Triparma laevis f. inornata</name>
    <dbReference type="NCBI Taxonomy" id="1714386"/>
    <lineage>
        <taxon>Eukaryota</taxon>
        <taxon>Sar</taxon>
        <taxon>Stramenopiles</taxon>
        <taxon>Ochrophyta</taxon>
        <taxon>Bolidophyceae</taxon>
        <taxon>Parmales</taxon>
        <taxon>Triparmaceae</taxon>
        <taxon>Triparma</taxon>
    </lineage>
</organism>
<feature type="compositionally biased region" description="Low complexity" evidence="3">
    <location>
        <begin position="762"/>
        <end position="773"/>
    </location>
</feature>
<feature type="compositionally biased region" description="Low complexity" evidence="3">
    <location>
        <begin position="157"/>
        <end position="168"/>
    </location>
</feature>
<feature type="region of interest" description="Disordered" evidence="3">
    <location>
        <begin position="666"/>
        <end position="781"/>
    </location>
</feature>
<reference evidence="6" key="1">
    <citation type="journal article" date="2023" name="Commun. Biol.">
        <title>Genome analysis of Parmales, the sister group of diatoms, reveals the evolutionary specialization of diatoms from phago-mixotrophs to photoautotrophs.</title>
        <authorList>
            <person name="Ban H."/>
            <person name="Sato S."/>
            <person name="Yoshikawa S."/>
            <person name="Yamada K."/>
            <person name="Nakamura Y."/>
            <person name="Ichinomiya M."/>
            <person name="Sato N."/>
            <person name="Blanc-Mathieu R."/>
            <person name="Endo H."/>
            <person name="Kuwata A."/>
            <person name="Ogata H."/>
        </authorList>
    </citation>
    <scope>NUCLEOTIDE SEQUENCE [LARGE SCALE GENOMIC DNA]</scope>
</reference>
<evidence type="ECO:0000256" key="2">
    <source>
        <dbReference type="ARBA" id="ARBA00023242"/>
    </source>
</evidence>
<feature type="region of interest" description="Disordered" evidence="3">
    <location>
        <begin position="49"/>
        <end position="70"/>
    </location>
</feature>
<dbReference type="InterPro" id="IPR051137">
    <property type="entry name" value="PP4R3-like"/>
</dbReference>
<feature type="region of interest" description="Disordered" evidence="3">
    <location>
        <begin position="127"/>
        <end position="171"/>
    </location>
</feature>
<dbReference type="PANTHER" id="PTHR23318:SF0">
    <property type="entry name" value="SERINE_THREONINE-PROTEIN PHOSPHATASE 4 REGULATORY SUBUNIT 3"/>
    <property type="match status" value="1"/>
</dbReference>
<gene>
    <name evidence="5" type="ORF">TL16_g04914</name>
</gene>
<comment type="caution">
    <text evidence="5">The sequence shown here is derived from an EMBL/GenBank/DDBJ whole genome shotgun (WGS) entry which is preliminary data.</text>
</comment>
<sequence>MPPKSPKPLWRVKLYQLNGTGEWDDLGTGHISLSPAIASSSCAAPTLTLQKTSSDSNSDSPPTTQPDAVEIEVKHDVVYQRQGDNIITWFEQGTNGAEGGDLALSFQDNDGCREVWKGIFEAQKMAAEKAEKEGSMEHKRRKMNPESEGDMSEHSGHQQAMHQQMQNQPDPQYNLPAPLPENLGKIKDVLVEGKTEPHFNQRQTVNGIQQSLTTDNFQYINNLLSLSSNPSVIQSQPLKQNLAIILKSIVCMNDMSILEHLVIEATPFMLLCSILSLTQMISSITHKMPLSVTPILLKEIHKYYRLTFLRDNVMGSVEDGAGGLGVCLFLWREIFKHIGSTTTTPNLFSAIAHCLTLKISDLHALHAIHSKILTILTNLLQYDPDVVRTVAAVVMKRDDPDLCIISALGRFFATGTNIEVMFSVTEVLKLLLDSETLEPQTSTSIFLAPFFLKLMPLLTLPLTLSSGDAKFVASADICLPFTLELLNFAARHNSEHIKLWVTKGRGVGPMLDKIQKVQTHVKLTILRLIRTLLTLSDPPISQLIKLDFFSKIIPLFSPTSDNLIGSCIIEMVDFIKSEKRLKQLVTYLIEGWAPQFEEWGAKTETFRKLKIQYEQNLENKDPDKPLSLVEQLSARAALNSRFAGEAKSGAELEDHRKFQDVRNEESYFNDSDDDETPSSSNHNGGSYFSSVDKTNPGVKEATIGDGGGSGSGSGSVANDNDDDDDDDEGFEARLRLHALSAASSIAETVNKNKPAGGGASMKNGKPLLKNLLPYDDDSDSD</sequence>
<name>A0A9W7AFD1_9STRA</name>
<dbReference type="Proteomes" id="UP001162640">
    <property type="component" value="Unassembled WGS sequence"/>
</dbReference>
<feature type="compositionally biased region" description="Acidic residues" evidence="3">
    <location>
        <begin position="719"/>
        <end position="729"/>
    </location>
</feature>
<dbReference type="GO" id="GO:0005654">
    <property type="term" value="C:nucleoplasm"/>
    <property type="evidence" value="ECO:0007669"/>
    <property type="project" value="TreeGrafter"/>
</dbReference>
<comment type="subcellular location">
    <subcellularLocation>
        <location evidence="1">Nucleus</location>
    </subcellularLocation>
</comment>
<dbReference type="PANTHER" id="PTHR23318">
    <property type="entry name" value="ATP SYNTHASE GAMMA-RELATED"/>
    <property type="match status" value="1"/>
</dbReference>
<feature type="compositionally biased region" description="Low complexity" evidence="3">
    <location>
        <begin position="737"/>
        <end position="746"/>
    </location>
</feature>
<feature type="domain" description="Serine/threonine-protein phosphatase 4 regulatory subunit 3-like central" evidence="4">
    <location>
        <begin position="346"/>
        <end position="615"/>
    </location>
</feature>
<feature type="compositionally biased region" description="Low complexity" evidence="3">
    <location>
        <begin position="52"/>
        <end position="67"/>
    </location>
</feature>
<proteinExistence type="predicted"/>
<accession>A0A9W7AFD1</accession>
<evidence type="ECO:0000313" key="5">
    <source>
        <dbReference type="EMBL" id="GMH68377.1"/>
    </source>
</evidence>
<evidence type="ECO:0000259" key="4">
    <source>
        <dbReference type="Pfam" id="PF04802"/>
    </source>
</evidence>
<protein>
    <recommendedName>
        <fullName evidence="4">Serine/threonine-protein phosphatase 4 regulatory subunit 3-like central domain-containing protein</fullName>
    </recommendedName>
</protein>
<dbReference type="GO" id="GO:0072542">
    <property type="term" value="F:protein phosphatase activator activity"/>
    <property type="evidence" value="ECO:0007669"/>
    <property type="project" value="TreeGrafter"/>
</dbReference>
<evidence type="ECO:0000256" key="1">
    <source>
        <dbReference type="ARBA" id="ARBA00004123"/>
    </source>
</evidence>
<evidence type="ECO:0000256" key="3">
    <source>
        <dbReference type="SAM" id="MobiDB-lite"/>
    </source>
</evidence>
<feature type="compositionally biased region" description="Basic and acidic residues" evidence="3">
    <location>
        <begin position="127"/>
        <end position="137"/>
    </location>
</feature>
<keyword evidence="2" id="KW-0539">Nucleus</keyword>
<dbReference type="EMBL" id="BLQM01000139">
    <property type="protein sequence ID" value="GMH68377.1"/>
    <property type="molecule type" value="Genomic_DNA"/>
</dbReference>